<dbReference type="Proteomes" id="UP000660380">
    <property type="component" value="Unassembled WGS sequence"/>
</dbReference>
<accession>A0ABR8GQ02</accession>
<feature type="domain" description="Filamentous haemagglutinin FhaB/tRNA nuclease CdiA-like TPS" evidence="2">
    <location>
        <begin position="36"/>
        <end position="149"/>
    </location>
</feature>
<gene>
    <name evidence="3" type="ORF">H6G81_13480</name>
</gene>
<feature type="chain" id="PRO_5047249146" evidence="1">
    <location>
        <begin position="34"/>
        <end position="825"/>
    </location>
</feature>
<organism evidence="3 4">
    <name type="scientific">Scytonema hofmannii FACHB-248</name>
    <dbReference type="NCBI Taxonomy" id="1842502"/>
    <lineage>
        <taxon>Bacteria</taxon>
        <taxon>Bacillati</taxon>
        <taxon>Cyanobacteriota</taxon>
        <taxon>Cyanophyceae</taxon>
        <taxon>Nostocales</taxon>
        <taxon>Scytonemataceae</taxon>
        <taxon>Scytonema</taxon>
    </lineage>
</organism>
<feature type="signal peptide" evidence="1">
    <location>
        <begin position="1"/>
        <end position="33"/>
    </location>
</feature>
<dbReference type="InterPro" id="IPR008638">
    <property type="entry name" value="FhaB/CdiA-like_TPS"/>
</dbReference>
<dbReference type="NCBIfam" id="TIGR01901">
    <property type="entry name" value="adhes_NPXG"/>
    <property type="match status" value="1"/>
</dbReference>
<dbReference type="PROSITE" id="PS51257">
    <property type="entry name" value="PROKAR_LIPOPROTEIN"/>
    <property type="match status" value="1"/>
</dbReference>
<evidence type="ECO:0000256" key="1">
    <source>
        <dbReference type="SAM" id="SignalP"/>
    </source>
</evidence>
<evidence type="ECO:0000313" key="3">
    <source>
        <dbReference type="EMBL" id="MBD2605516.1"/>
    </source>
</evidence>
<keyword evidence="4" id="KW-1185">Reference proteome</keyword>
<dbReference type="Gene3D" id="2.160.20.10">
    <property type="entry name" value="Single-stranded right-handed beta-helix, Pectin lyase-like"/>
    <property type="match status" value="2"/>
</dbReference>
<dbReference type="Pfam" id="PF05860">
    <property type="entry name" value="TPS"/>
    <property type="match status" value="1"/>
</dbReference>
<proteinExistence type="predicted"/>
<dbReference type="InterPro" id="IPR011050">
    <property type="entry name" value="Pectin_lyase_fold/virulence"/>
</dbReference>
<keyword evidence="1" id="KW-0732">Signal</keyword>
<evidence type="ECO:0000259" key="2">
    <source>
        <dbReference type="SMART" id="SM00912"/>
    </source>
</evidence>
<dbReference type="SUPFAM" id="SSF51126">
    <property type="entry name" value="Pectin lyase-like"/>
    <property type="match status" value="2"/>
</dbReference>
<protein>
    <submittedName>
        <fullName evidence="3">S-layer family protein</fullName>
    </submittedName>
</protein>
<reference evidence="3 4" key="1">
    <citation type="journal article" date="2020" name="ISME J.">
        <title>Comparative genomics reveals insights into cyanobacterial evolution and habitat adaptation.</title>
        <authorList>
            <person name="Chen M.Y."/>
            <person name="Teng W.K."/>
            <person name="Zhao L."/>
            <person name="Hu C.X."/>
            <person name="Zhou Y.K."/>
            <person name="Han B.P."/>
            <person name="Song L.R."/>
            <person name="Shu W.S."/>
        </authorList>
    </citation>
    <scope>NUCLEOTIDE SEQUENCE [LARGE SCALE GENOMIC DNA]</scope>
    <source>
        <strain evidence="3 4">FACHB-248</strain>
    </source>
</reference>
<evidence type="ECO:0000313" key="4">
    <source>
        <dbReference type="Proteomes" id="UP000660380"/>
    </source>
</evidence>
<dbReference type="SMART" id="SM00912">
    <property type="entry name" value="Haemagg_act"/>
    <property type="match status" value="1"/>
</dbReference>
<dbReference type="EMBL" id="JACJTA010000024">
    <property type="protein sequence ID" value="MBD2605516.1"/>
    <property type="molecule type" value="Genomic_DNA"/>
</dbReference>
<comment type="caution">
    <text evidence="3">The sequence shown here is derived from an EMBL/GenBank/DDBJ whole genome shotgun (WGS) entry which is preliminary data.</text>
</comment>
<sequence length="825" mass="84428">MRVLAFLFIFTTGLFTPGMMLMAILLWSGCANAQVTSDGTTNTIVNPTGNNFNILNGIEKGNNLFHSFSNFSVPTGGSATFDLTNTPNITTIFSRVTGGNVSHIDGLIQANGSANLFLLNPKGIIFGQNASLNIGGSFIATTAESIKFADGAEFKAISSQAPPLLSINVPIGLQLGSNPGALAVQGTGHTLTLNNGRTPITRTPSPTQLRVQPGKTLALLGGTLNLHGATLTAEQGRIELGSLGDAGLVSLVPTTQGYTLGYSNGQSFGDIQLEKKSLLDVSGVNAGSVQVQGKHIQLTDSSLVLAQNLGNLPGGNVHLQASAGIDVTGTLSGIRSETLGIGTSGNISVITPRFSLQQGAALNNITFGTATSGNVQVDASVLEISGFSPISSTGSVINTSTFGSGSAGNVFVNGDSLLVSDGAGLSSISRGSGDSGQVVIRNMDTTVRGSNSAPMGTRISSTAFSTGNAKTITLDTARLYLRDGGAITASSFSAGHGGDIRINAIESIQIIGSNQVINNSGIPNSGITSSVLSLDPTLQKRFNVFYGTPIGSAGTVSITTPNLTLKDGGAVSVTNDGSGNGGSINLTADSIQLKNQALIQAKTASGDGGNISLGVGKLLQLRDNSQITATAGGNGNGGNVNINSPIIVGLENSDIIANAVRGRGGNIQITTQGIIGLQYRPQLTAENDITASSQFGVSGIVQVNNIGIDPNSGLIELPTNLTDSSQQIATGCSANQSSSFVATGRGGVPQNPNQEVRSDRTWSDIRNLTAYRKIQALQAQISAPRETLIQATSWHRNAQGKIELVADIATANVQQPLTCAAVSKN</sequence>
<dbReference type="InterPro" id="IPR012334">
    <property type="entry name" value="Pectin_lyas_fold"/>
</dbReference>
<name>A0ABR8GQ02_9CYAN</name>